<comment type="caution">
    <text evidence="1">The sequence shown here is derived from an EMBL/GenBank/DDBJ whole genome shotgun (WGS) entry which is preliminary data.</text>
</comment>
<gene>
    <name evidence="1" type="ORF">GGX14DRAFT_367400</name>
</gene>
<dbReference type="AlphaFoldDB" id="A0AAD6YCT8"/>
<dbReference type="Proteomes" id="UP001219525">
    <property type="component" value="Unassembled WGS sequence"/>
</dbReference>
<sequence length="91" mass="10214">PYALNENMFVDLPDNWGCSRTGARWSTFTKDASGVEKRPCNLTTALSSIPSTTMQDLDSRLHYYFTSTSQGDQIPLDLFHIMCRITCSSVT</sequence>
<evidence type="ECO:0000313" key="2">
    <source>
        <dbReference type="Proteomes" id="UP001219525"/>
    </source>
</evidence>
<feature type="non-terminal residue" evidence="1">
    <location>
        <position position="1"/>
    </location>
</feature>
<accession>A0AAD6YCT8</accession>
<organism evidence="1 2">
    <name type="scientific">Mycena pura</name>
    <dbReference type="NCBI Taxonomy" id="153505"/>
    <lineage>
        <taxon>Eukaryota</taxon>
        <taxon>Fungi</taxon>
        <taxon>Dikarya</taxon>
        <taxon>Basidiomycota</taxon>
        <taxon>Agaricomycotina</taxon>
        <taxon>Agaricomycetes</taxon>
        <taxon>Agaricomycetidae</taxon>
        <taxon>Agaricales</taxon>
        <taxon>Marasmiineae</taxon>
        <taxon>Mycenaceae</taxon>
        <taxon>Mycena</taxon>
    </lineage>
</organism>
<protein>
    <submittedName>
        <fullName evidence="1">Uncharacterized protein</fullName>
    </submittedName>
</protein>
<proteinExistence type="predicted"/>
<evidence type="ECO:0000313" key="1">
    <source>
        <dbReference type="EMBL" id="KAJ7206247.1"/>
    </source>
</evidence>
<reference evidence="1" key="1">
    <citation type="submission" date="2023-03" db="EMBL/GenBank/DDBJ databases">
        <title>Massive genome expansion in bonnet fungi (Mycena s.s.) driven by repeated elements and novel gene families across ecological guilds.</title>
        <authorList>
            <consortium name="Lawrence Berkeley National Laboratory"/>
            <person name="Harder C.B."/>
            <person name="Miyauchi S."/>
            <person name="Viragh M."/>
            <person name="Kuo A."/>
            <person name="Thoen E."/>
            <person name="Andreopoulos B."/>
            <person name="Lu D."/>
            <person name="Skrede I."/>
            <person name="Drula E."/>
            <person name="Henrissat B."/>
            <person name="Morin E."/>
            <person name="Kohler A."/>
            <person name="Barry K."/>
            <person name="LaButti K."/>
            <person name="Morin E."/>
            <person name="Salamov A."/>
            <person name="Lipzen A."/>
            <person name="Mereny Z."/>
            <person name="Hegedus B."/>
            <person name="Baldrian P."/>
            <person name="Stursova M."/>
            <person name="Weitz H."/>
            <person name="Taylor A."/>
            <person name="Grigoriev I.V."/>
            <person name="Nagy L.G."/>
            <person name="Martin F."/>
            <person name="Kauserud H."/>
        </authorList>
    </citation>
    <scope>NUCLEOTIDE SEQUENCE</scope>
    <source>
        <strain evidence="1">9144</strain>
    </source>
</reference>
<name>A0AAD6YCT8_9AGAR</name>
<keyword evidence="2" id="KW-1185">Reference proteome</keyword>
<dbReference type="EMBL" id="JARJCW010000040">
    <property type="protein sequence ID" value="KAJ7206247.1"/>
    <property type="molecule type" value="Genomic_DNA"/>
</dbReference>